<evidence type="ECO:0000256" key="3">
    <source>
        <dbReference type="ARBA" id="ARBA00022741"/>
    </source>
</evidence>
<comment type="caution">
    <text evidence="9">The sequence shown here is derived from an EMBL/GenBank/DDBJ whole genome shotgun (WGS) entry which is preliminary data.</text>
</comment>
<dbReference type="InterPro" id="IPR008271">
    <property type="entry name" value="Ser/Thr_kinase_AS"/>
</dbReference>
<organism evidence="9 10">
    <name type="scientific">Amblyomma americanum</name>
    <name type="common">Lone star tick</name>
    <dbReference type="NCBI Taxonomy" id="6943"/>
    <lineage>
        <taxon>Eukaryota</taxon>
        <taxon>Metazoa</taxon>
        <taxon>Ecdysozoa</taxon>
        <taxon>Arthropoda</taxon>
        <taxon>Chelicerata</taxon>
        <taxon>Arachnida</taxon>
        <taxon>Acari</taxon>
        <taxon>Parasitiformes</taxon>
        <taxon>Ixodida</taxon>
        <taxon>Ixodoidea</taxon>
        <taxon>Ixodidae</taxon>
        <taxon>Amblyomminae</taxon>
        <taxon>Amblyomma</taxon>
    </lineage>
</organism>
<reference evidence="9 10" key="1">
    <citation type="journal article" date="2023" name="Arcadia Sci">
        <title>De novo assembly of a long-read Amblyomma americanum tick genome.</title>
        <authorList>
            <person name="Chou S."/>
            <person name="Poskanzer K.E."/>
            <person name="Rollins M."/>
            <person name="Thuy-Boun P.S."/>
        </authorList>
    </citation>
    <scope>NUCLEOTIDE SEQUENCE [LARGE SCALE GENOMIC DNA]</scope>
    <source>
        <strain evidence="9">F_SG_1</strain>
        <tissue evidence="9">Salivary glands</tissue>
    </source>
</reference>
<keyword evidence="1" id="KW-0723">Serine/threonine-protein kinase</keyword>
<dbReference type="GO" id="GO:0034501">
    <property type="term" value="P:protein localization to kinetochore"/>
    <property type="evidence" value="ECO:0007669"/>
    <property type="project" value="TreeGrafter"/>
</dbReference>
<feature type="region of interest" description="Disordered" evidence="7">
    <location>
        <begin position="252"/>
        <end position="454"/>
    </location>
</feature>
<feature type="compositionally biased region" description="Acidic residues" evidence="7">
    <location>
        <begin position="322"/>
        <end position="331"/>
    </location>
</feature>
<dbReference type="GO" id="GO:0004674">
    <property type="term" value="F:protein serine/threonine kinase activity"/>
    <property type="evidence" value="ECO:0007669"/>
    <property type="project" value="UniProtKB-KW"/>
</dbReference>
<feature type="compositionally biased region" description="Polar residues" evidence="7">
    <location>
        <begin position="350"/>
        <end position="387"/>
    </location>
</feature>
<dbReference type="PROSITE" id="PS00107">
    <property type="entry name" value="PROTEIN_KINASE_ATP"/>
    <property type="match status" value="1"/>
</dbReference>
<evidence type="ECO:0000256" key="4">
    <source>
        <dbReference type="ARBA" id="ARBA00022777"/>
    </source>
</evidence>
<dbReference type="PROSITE" id="PS50011">
    <property type="entry name" value="PROTEIN_KINASE_DOM"/>
    <property type="match status" value="1"/>
</dbReference>
<evidence type="ECO:0000313" key="9">
    <source>
        <dbReference type="EMBL" id="KAK8788515.1"/>
    </source>
</evidence>
<keyword evidence="3 6" id="KW-0547">Nucleotide-binding</keyword>
<dbReference type="InterPro" id="IPR027084">
    <property type="entry name" value="Mps1_cat"/>
</dbReference>
<dbReference type="SMART" id="SM00220">
    <property type="entry name" value="S_TKc"/>
    <property type="match status" value="1"/>
</dbReference>
<dbReference type="GO" id="GO:0033316">
    <property type="term" value="P:meiotic spindle assembly checkpoint signaling"/>
    <property type="evidence" value="ECO:0007669"/>
    <property type="project" value="TreeGrafter"/>
</dbReference>
<evidence type="ECO:0000259" key="8">
    <source>
        <dbReference type="PROSITE" id="PS50011"/>
    </source>
</evidence>
<dbReference type="GO" id="GO:0007094">
    <property type="term" value="P:mitotic spindle assembly checkpoint signaling"/>
    <property type="evidence" value="ECO:0007669"/>
    <property type="project" value="TreeGrafter"/>
</dbReference>
<dbReference type="EMBL" id="JARKHS020000689">
    <property type="protein sequence ID" value="KAK8788515.1"/>
    <property type="molecule type" value="Genomic_DNA"/>
</dbReference>
<accession>A0AAQ4FP75</accession>
<feature type="compositionally biased region" description="Low complexity" evidence="7">
    <location>
        <begin position="388"/>
        <end position="401"/>
    </location>
</feature>
<feature type="compositionally biased region" description="Polar residues" evidence="7">
    <location>
        <begin position="406"/>
        <end position="421"/>
    </location>
</feature>
<feature type="domain" description="Protein kinase" evidence="8">
    <location>
        <begin position="514"/>
        <end position="782"/>
    </location>
</feature>
<feature type="region of interest" description="Disordered" evidence="7">
    <location>
        <begin position="84"/>
        <end position="224"/>
    </location>
</feature>
<feature type="binding site" evidence="6">
    <location>
        <position position="542"/>
    </location>
    <ligand>
        <name>ATP</name>
        <dbReference type="ChEBI" id="CHEBI:30616"/>
    </ligand>
</feature>
<dbReference type="InterPro" id="IPR017441">
    <property type="entry name" value="Protein_kinase_ATP_BS"/>
</dbReference>
<evidence type="ECO:0000256" key="6">
    <source>
        <dbReference type="PROSITE-ProRule" id="PRU10141"/>
    </source>
</evidence>
<dbReference type="FunFam" id="1.10.510.10:FF:000224">
    <property type="entry name" value="serine/threonine-protein kinase mph1 isoform X1"/>
    <property type="match status" value="1"/>
</dbReference>
<protein>
    <recommendedName>
        <fullName evidence="8">Protein kinase domain-containing protein</fullName>
    </recommendedName>
</protein>
<name>A0AAQ4FP75_AMBAM</name>
<dbReference type="GO" id="GO:0005524">
    <property type="term" value="F:ATP binding"/>
    <property type="evidence" value="ECO:0007669"/>
    <property type="project" value="UniProtKB-UniRule"/>
</dbReference>
<keyword evidence="5 6" id="KW-0067">ATP-binding</keyword>
<evidence type="ECO:0000256" key="2">
    <source>
        <dbReference type="ARBA" id="ARBA00022679"/>
    </source>
</evidence>
<dbReference type="PROSITE" id="PS00108">
    <property type="entry name" value="PROTEIN_KINASE_ST"/>
    <property type="match status" value="1"/>
</dbReference>
<dbReference type="InterPro" id="IPR011009">
    <property type="entry name" value="Kinase-like_dom_sf"/>
</dbReference>
<feature type="compositionally biased region" description="Polar residues" evidence="7">
    <location>
        <begin position="95"/>
        <end position="104"/>
    </location>
</feature>
<evidence type="ECO:0000256" key="1">
    <source>
        <dbReference type="ARBA" id="ARBA00022527"/>
    </source>
</evidence>
<proteinExistence type="predicted"/>
<dbReference type="FunFam" id="3.30.200.20:FF:000131">
    <property type="entry name" value="Dual specificity protein kinase TTK"/>
    <property type="match status" value="1"/>
</dbReference>
<dbReference type="Gene3D" id="3.30.200.20">
    <property type="entry name" value="Phosphorylase Kinase, domain 1"/>
    <property type="match status" value="1"/>
</dbReference>
<evidence type="ECO:0000313" key="10">
    <source>
        <dbReference type="Proteomes" id="UP001321473"/>
    </source>
</evidence>
<dbReference type="PANTHER" id="PTHR22974:SF21">
    <property type="entry name" value="DUAL SPECIFICITY PROTEIN KINASE TTK"/>
    <property type="match status" value="1"/>
</dbReference>
<sequence length="824" mass="90092">MLTSFIFCRTSADTCCTFCTRSASGSGCRRSLRKDEGHVVKSGVQPHCVRQGFDRKFVIKLSAFEVCCFVWTGATMHAATPASEGRASPAMLPSSGPQYSCQAKESSHGYAKSRPTPSSLRTLKHRTPTKRKEPVPGRHAGLQHGQLRTPAAQSPLELETPFEMRNAKNSPEKSTFSMSRKGTPQFSGSKMSSPADFLEERRRSVSKTPEPPSPVRPPSSHSSLQWLRGCLDKDKNSTSQSGLKLSYAAAAAAGGSAQLLTPAHSQGSSSGTPGTGFSSRSSTCWSKDSSQSSSTKKTGTPPALRKFKEDPGFFKQRLPLSESDESDDDAGDQPVPAEPPRGSRLERCPSRNTPLKKSPPKNSLLRSSTFERSASKMPPSSQRTVAHSKQQSWQQSSKSLSAARTCAQTKPPQAAHAQQSGRQRHSSYCPPRTSARETREPAIAENSAEHVPSVAADRKVGKAAAVGQSGSLRSRLSGANEVLPGSQRRSLLSLLQDSDPPVGNYHTEINGNRYQVLNLIGRGGSSKVFMMLTYRKKLCAVKLVSMSGVQPVVVQAYMNEVAILKSLRDCERVVRLYDYEYVRKDQVLALVMEKGDQDLSSIITAAIKKGALDPTGVKFYWFEMLQAVREIHEKGVIHSDLKPANFLFVDGKLKLIDFGIASTTQADVTSVFKESPMGTLNFMSPESLQLVDHEAGKHCLKISRKSDVWSLGCILHHLVLGYTPFQHIQSTAAKMTAIAGASYVINFPEISDPNLLDVLKKCLQRNPNQRPTIQELLDHPYLTKDGAKQRNPVLQSVLTEIENLSPASVVKLSKVVKYLRQQKK</sequence>
<dbReference type="AlphaFoldDB" id="A0AAQ4FP75"/>
<keyword evidence="10" id="KW-1185">Reference proteome</keyword>
<dbReference type="CDD" id="cd14131">
    <property type="entry name" value="PKc_Mps1"/>
    <property type="match status" value="1"/>
</dbReference>
<dbReference type="SUPFAM" id="SSF56112">
    <property type="entry name" value="Protein kinase-like (PK-like)"/>
    <property type="match status" value="1"/>
</dbReference>
<dbReference type="GO" id="GO:0004712">
    <property type="term" value="F:protein serine/threonine/tyrosine kinase activity"/>
    <property type="evidence" value="ECO:0007669"/>
    <property type="project" value="TreeGrafter"/>
</dbReference>
<gene>
    <name evidence="9" type="ORF">V5799_021709</name>
</gene>
<dbReference type="GO" id="GO:0000776">
    <property type="term" value="C:kinetochore"/>
    <property type="evidence" value="ECO:0007669"/>
    <property type="project" value="TreeGrafter"/>
</dbReference>
<keyword evidence="2" id="KW-0808">Transferase</keyword>
<dbReference type="Proteomes" id="UP001321473">
    <property type="component" value="Unassembled WGS sequence"/>
</dbReference>
<evidence type="ECO:0000256" key="5">
    <source>
        <dbReference type="ARBA" id="ARBA00022840"/>
    </source>
</evidence>
<dbReference type="GO" id="GO:0098813">
    <property type="term" value="P:nuclear chromosome segregation"/>
    <property type="evidence" value="ECO:0007669"/>
    <property type="project" value="UniProtKB-ARBA"/>
</dbReference>
<dbReference type="GO" id="GO:0005634">
    <property type="term" value="C:nucleus"/>
    <property type="evidence" value="ECO:0007669"/>
    <property type="project" value="TreeGrafter"/>
</dbReference>
<evidence type="ECO:0000256" key="7">
    <source>
        <dbReference type="SAM" id="MobiDB-lite"/>
    </source>
</evidence>
<dbReference type="Gene3D" id="1.10.510.10">
    <property type="entry name" value="Transferase(Phosphotransferase) domain 1"/>
    <property type="match status" value="1"/>
</dbReference>
<feature type="compositionally biased region" description="Low complexity" evidence="7">
    <location>
        <begin position="252"/>
        <end position="298"/>
    </location>
</feature>
<dbReference type="PANTHER" id="PTHR22974">
    <property type="entry name" value="MIXED LINEAGE PROTEIN KINASE"/>
    <property type="match status" value="1"/>
</dbReference>
<dbReference type="InterPro" id="IPR000719">
    <property type="entry name" value="Prot_kinase_dom"/>
</dbReference>
<dbReference type="Pfam" id="PF00069">
    <property type="entry name" value="Pkinase"/>
    <property type="match status" value="1"/>
</dbReference>
<keyword evidence="4" id="KW-0418">Kinase</keyword>
<feature type="compositionally biased region" description="Polar residues" evidence="7">
    <location>
        <begin position="167"/>
        <end position="192"/>
    </location>
</feature>